<comment type="caution">
    <text evidence="1">The sequence shown here is derived from an EMBL/GenBank/DDBJ whole genome shotgun (WGS) entry which is preliminary data.</text>
</comment>
<evidence type="ECO:0000313" key="1">
    <source>
        <dbReference type="EMBL" id="KKQ27964.1"/>
    </source>
</evidence>
<dbReference type="EMBL" id="LBSX01000003">
    <property type="protein sequence ID" value="KKQ27964.1"/>
    <property type="molecule type" value="Genomic_DNA"/>
</dbReference>
<dbReference type="STRING" id="1619046.US42_C0003G0021"/>
<accession>A0A0G0IUX0</accession>
<proteinExistence type="predicted"/>
<protein>
    <submittedName>
        <fullName evidence="1">Uncharacterized protein</fullName>
    </submittedName>
</protein>
<name>A0A0G0IUX0_9BACT</name>
<dbReference type="Proteomes" id="UP000034849">
    <property type="component" value="Unassembled WGS sequence"/>
</dbReference>
<reference evidence="1 2" key="1">
    <citation type="journal article" date="2015" name="Nature">
        <title>rRNA introns, odd ribosomes, and small enigmatic genomes across a large radiation of phyla.</title>
        <authorList>
            <person name="Brown C.T."/>
            <person name="Hug L.A."/>
            <person name="Thomas B.C."/>
            <person name="Sharon I."/>
            <person name="Castelle C.J."/>
            <person name="Singh A."/>
            <person name="Wilkins M.J."/>
            <person name="Williams K.H."/>
            <person name="Banfield J.F."/>
        </authorList>
    </citation>
    <scope>NUCLEOTIDE SEQUENCE [LARGE SCALE GENOMIC DNA]</scope>
</reference>
<evidence type="ECO:0000313" key="2">
    <source>
        <dbReference type="Proteomes" id="UP000034849"/>
    </source>
</evidence>
<organism evidence="1 2">
    <name type="scientific">Candidatus Magasanikbacteria bacterium GW2011_GWC2_37_14</name>
    <dbReference type="NCBI Taxonomy" id="1619046"/>
    <lineage>
        <taxon>Bacteria</taxon>
        <taxon>Candidatus Magasanikiibacteriota</taxon>
    </lineage>
</organism>
<sequence>MFKKIMDTLSSTSTKVISGTKLLVAVFVMFGAGAIALASVPVNQNSWGCYLSVNGTKIKIANTFNECHDYYLAREYAGRRDFYKLLKNDGRVISEDKITNADNVVDVFYKNEDDNKIVTGIKLGNNNIISSNKCQKNTFFGIELYCFNELAASAAEHTSGNFIKPDNYAAVIKYLTFMKYTSRPLKNYLTNQTIAPFTELVNYKTKIADASKISYLEGIYNGFGDHCSDGKAGAYTGRKTLDDPMVNKVFFICPKNLNIEQVSTDEKLKLQIHMAGVMYHEALHFSATGQGHKYIMENDKCVVDPTNQGNADLDANRVYGGQIRYLLDISKNDLVDCSSVRKYAYEKAELEIAKSICSPLKKLLLDTTKAPVCN</sequence>
<gene>
    <name evidence="1" type="ORF">US42_C0003G0021</name>
</gene>
<dbReference type="AlphaFoldDB" id="A0A0G0IUX0"/>